<dbReference type="AlphaFoldDB" id="A0AAD4N0R1"/>
<feature type="transmembrane region" description="Helical" evidence="1">
    <location>
        <begin position="163"/>
        <end position="183"/>
    </location>
</feature>
<keyword evidence="3" id="KW-1185">Reference proteome</keyword>
<comment type="caution">
    <text evidence="2">The sequence shown here is derived from an EMBL/GenBank/DDBJ whole genome shotgun (WGS) entry which is preliminary data.</text>
</comment>
<dbReference type="SUPFAM" id="SSF49354">
    <property type="entry name" value="PapD-like"/>
    <property type="match status" value="1"/>
</dbReference>
<dbReference type="Proteomes" id="UP001201812">
    <property type="component" value="Unassembled WGS sequence"/>
</dbReference>
<accession>A0AAD4N0R1</accession>
<keyword evidence="1" id="KW-0472">Membrane</keyword>
<evidence type="ECO:0000313" key="3">
    <source>
        <dbReference type="Proteomes" id="UP001201812"/>
    </source>
</evidence>
<sequence length="195" mass="21858">MNTPLHFAPMYGRPDIARVNLLLSNVTDRPVQYKLKCSTGSNVTALPSSTGEVLANSTKRIALTLRRPEITVTWADVEKPKMLLLTSFNFEDPEFKNSDVTSTRLIGIVLESKKGRTETPTEQLVLDACKVEARENPEVNVARIKSEVDTPFANQYDQMSSPAMLIIILIAFLLLIILVRNAYQPLPTQEKMQQI</sequence>
<gene>
    <name evidence="2" type="ORF">DdX_08730</name>
</gene>
<keyword evidence="1" id="KW-1133">Transmembrane helix</keyword>
<organism evidence="2 3">
    <name type="scientific">Ditylenchus destructor</name>
    <dbReference type="NCBI Taxonomy" id="166010"/>
    <lineage>
        <taxon>Eukaryota</taxon>
        <taxon>Metazoa</taxon>
        <taxon>Ecdysozoa</taxon>
        <taxon>Nematoda</taxon>
        <taxon>Chromadorea</taxon>
        <taxon>Rhabditida</taxon>
        <taxon>Tylenchina</taxon>
        <taxon>Tylenchomorpha</taxon>
        <taxon>Sphaerularioidea</taxon>
        <taxon>Anguinidae</taxon>
        <taxon>Anguininae</taxon>
        <taxon>Ditylenchus</taxon>
    </lineage>
</organism>
<keyword evidence="1" id="KW-0812">Transmembrane</keyword>
<reference evidence="2" key="1">
    <citation type="submission" date="2022-01" db="EMBL/GenBank/DDBJ databases">
        <title>Genome Sequence Resource for Two Populations of Ditylenchus destructor, the Migratory Endoparasitic Phytonematode.</title>
        <authorList>
            <person name="Zhang H."/>
            <person name="Lin R."/>
            <person name="Xie B."/>
        </authorList>
    </citation>
    <scope>NUCLEOTIDE SEQUENCE</scope>
    <source>
        <strain evidence="2">BazhouSP</strain>
    </source>
</reference>
<evidence type="ECO:0000313" key="2">
    <source>
        <dbReference type="EMBL" id="KAI1713848.1"/>
    </source>
</evidence>
<proteinExistence type="predicted"/>
<evidence type="ECO:0000256" key="1">
    <source>
        <dbReference type="SAM" id="Phobius"/>
    </source>
</evidence>
<dbReference type="InterPro" id="IPR008962">
    <property type="entry name" value="PapD-like_sf"/>
</dbReference>
<name>A0AAD4N0R1_9BILA</name>
<protein>
    <submittedName>
        <fullName evidence="2">CBR-TAG protein</fullName>
    </submittedName>
</protein>
<dbReference type="EMBL" id="JAKKPZ010000014">
    <property type="protein sequence ID" value="KAI1713848.1"/>
    <property type="molecule type" value="Genomic_DNA"/>
</dbReference>